<feature type="binding site" evidence="10">
    <location>
        <position position="259"/>
    </location>
    <ligand>
        <name>ATP</name>
        <dbReference type="ChEBI" id="CHEBI:30616"/>
    </ligand>
</feature>
<evidence type="ECO:0000259" key="12">
    <source>
        <dbReference type="Pfam" id="PF19269"/>
    </source>
</evidence>
<dbReference type="GO" id="GO:0008270">
    <property type="term" value="F:zinc ion binding"/>
    <property type="evidence" value="ECO:0007669"/>
    <property type="project" value="InterPro"/>
</dbReference>
<dbReference type="EMBL" id="LGKO01000005">
    <property type="protein sequence ID" value="KPL82669.1"/>
    <property type="molecule type" value="Genomic_DNA"/>
</dbReference>
<evidence type="ECO:0000256" key="4">
    <source>
        <dbReference type="ARBA" id="ARBA00022723"/>
    </source>
</evidence>
<dbReference type="RefSeq" id="WP_054522201.1">
    <property type="nucleotide sequence ID" value="NZ_LGKO01000005.1"/>
</dbReference>
<dbReference type="PRINTS" id="PR00987">
    <property type="entry name" value="TRNASYNTHGLU"/>
</dbReference>
<comment type="similarity">
    <text evidence="1 10">Belongs to the class-I aminoacyl-tRNA synthetase family. Glutamate--tRNA ligase type 1 subfamily.</text>
</comment>
<dbReference type="GO" id="GO:0004818">
    <property type="term" value="F:glutamate-tRNA ligase activity"/>
    <property type="evidence" value="ECO:0007669"/>
    <property type="project" value="UniProtKB-UniRule"/>
</dbReference>
<dbReference type="InterPro" id="IPR045462">
    <property type="entry name" value="aa-tRNA-synth_I_cd-bd"/>
</dbReference>
<dbReference type="Gene3D" id="3.40.50.620">
    <property type="entry name" value="HUPs"/>
    <property type="match status" value="1"/>
</dbReference>
<dbReference type="Pfam" id="PF19269">
    <property type="entry name" value="Anticodon_2"/>
    <property type="match status" value="1"/>
</dbReference>
<dbReference type="GO" id="GO:0005829">
    <property type="term" value="C:cytosol"/>
    <property type="evidence" value="ECO:0007669"/>
    <property type="project" value="TreeGrafter"/>
</dbReference>
<protein>
    <recommendedName>
        <fullName evidence="10">Glutamate--tRNA ligase</fullName>
        <ecNumber evidence="10">6.1.1.17</ecNumber>
    </recommendedName>
    <alternativeName>
        <fullName evidence="10">Glutamyl-tRNA synthetase</fullName>
        <shortName evidence="10">GluRS</shortName>
    </alternativeName>
</protein>
<evidence type="ECO:0000256" key="10">
    <source>
        <dbReference type="HAMAP-Rule" id="MF_00022"/>
    </source>
</evidence>
<evidence type="ECO:0000256" key="7">
    <source>
        <dbReference type="ARBA" id="ARBA00022840"/>
    </source>
</evidence>
<dbReference type="InterPro" id="IPR020751">
    <property type="entry name" value="aa-tRNA-synth_I_codon-bd_sub2"/>
</dbReference>
<keyword evidence="8 10" id="KW-0648">Protein biosynthesis</keyword>
<sequence>MNDYSKPARTRFAPSPTGHLHLGGARTALYAYLLARKTGGQFLLRIEDTDRKRLVPGAEEEIMEGLRWLGIQWDEGPDIGGPYGPYRQSERKEIYQQYARQLVEQGHAYYCFCSPQRLEAMRQEQQRRKEPPHYDGTCRRLDPAEAERRVAAGEPHVIRFKTPKEGTTTVRDFLRGEITVENRTIDDYILVKSDGYAVYHLAVVVDDHLMKITHVIRGSEWLPTFPLHGLIYRALGWEEPTWVHLSVFLKPSGKGKMSKREAADLMKDGYSIFIKDLKGLGYLPEAVVNWIALMGWSYDDHTEFFTMQDLIEKFTLERLNPAPAAINFSKFDHFNGLHIRALPPEELARRVKPFFLERGYQVDDERLLRIIPLIQERIAGLDEAPDMAGFFFKENVVPVPADLVVKGLSVAESLDLARRVLKALEALPDIRAEIAEPYMREFVAQSGLTAGQVFGLMRVAITGQKVSPPLFESMEVIGREKVLQRMEQAIYLLEELLQKEGLSEKSLDTPLES</sequence>
<dbReference type="Gene3D" id="1.10.10.350">
    <property type="match status" value="1"/>
</dbReference>
<dbReference type="GO" id="GO:0000049">
    <property type="term" value="F:tRNA binding"/>
    <property type="evidence" value="ECO:0007669"/>
    <property type="project" value="InterPro"/>
</dbReference>
<dbReference type="InterPro" id="IPR020752">
    <property type="entry name" value="Glu-tRNA-synth_I_codon-bd_sub1"/>
</dbReference>
<dbReference type="PANTHER" id="PTHR43311:SF2">
    <property type="entry name" value="GLUTAMATE--TRNA LIGASE, MITOCHONDRIAL-RELATED"/>
    <property type="match status" value="1"/>
</dbReference>
<feature type="domain" description="Glutamyl/glutaminyl-tRNA synthetase class Ib catalytic" evidence="11">
    <location>
        <begin position="9"/>
        <end position="331"/>
    </location>
</feature>
<dbReference type="SUPFAM" id="SSF48163">
    <property type="entry name" value="An anticodon-binding domain of class I aminoacyl-tRNA synthetases"/>
    <property type="match status" value="1"/>
</dbReference>
<dbReference type="InterPro" id="IPR004527">
    <property type="entry name" value="Glu-tRNA-ligase_bac/mito"/>
</dbReference>
<dbReference type="InterPro" id="IPR020058">
    <property type="entry name" value="Glu/Gln-tRNA-synth_Ib_cat-dom"/>
</dbReference>
<evidence type="ECO:0000256" key="2">
    <source>
        <dbReference type="ARBA" id="ARBA00022490"/>
    </source>
</evidence>
<dbReference type="InterPro" id="IPR001412">
    <property type="entry name" value="aa-tRNA-synth_I_CS"/>
</dbReference>
<evidence type="ECO:0000256" key="9">
    <source>
        <dbReference type="ARBA" id="ARBA00023146"/>
    </source>
</evidence>
<name>A0A0P6XGR0_9CHLR</name>
<dbReference type="GO" id="GO:0005524">
    <property type="term" value="F:ATP binding"/>
    <property type="evidence" value="ECO:0007669"/>
    <property type="project" value="UniProtKB-UniRule"/>
</dbReference>
<evidence type="ECO:0000313" key="13">
    <source>
        <dbReference type="EMBL" id="KPL82669.1"/>
    </source>
</evidence>
<feature type="domain" description="Aminoacyl-tRNA synthetase class I anticodon-binding" evidence="12">
    <location>
        <begin position="346"/>
        <end position="490"/>
    </location>
</feature>
<feature type="short sequence motif" description="'KMSKS' region" evidence="10">
    <location>
        <begin position="256"/>
        <end position="260"/>
    </location>
</feature>
<feature type="short sequence motif" description="'HIGH' region" evidence="10">
    <location>
        <begin position="14"/>
        <end position="24"/>
    </location>
</feature>
<evidence type="ECO:0000256" key="3">
    <source>
        <dbReference type="ARBA" id="ARBA00022598"/>
    </source>
</evidence>
<dbReference type="InterPro" id="IPR033910">
    <property type="entry name" value="GluRS_core"/>
</dbReference>
<dbReference type="SUPFAM" id="SSF52374">
    <property type="entry name" value="Nucleotidylyl transferase"/>
    <property type="match status" value="1"/>
</dbReference>
<dbReference type="InterPro" id="IPR014729">
    <property type="entry name" value="Rossmann-like_a/b/a_fold"/>
</dbReference>
<dbReference type="Proteomes" id="UP000050544">
    <property type="component" value="Unassembled WGS sequence"/>
</dbReference>
<keyword evidence="4" id="KW-0479">Metal-binding</keyword>
<reference evidence="13 14" key="1">
    <citation type="submission" date="2015-07" db="EMBL/GenBank/DDBJ databases">
        <title>Whole genome sequence of Thermanaerothrix daxensis DSM 23592.</title>
        <authorList>
            <person name="Hemp J."/>
            <person name="Ward L.M."/>
            <person name="Pace L.A."/>
            <person name="Fischer W.W."/>
        </authorList>
    </citation>
    <scope>NUCLEOTIDE SEQUENCE [LARGE SCALE GENOMIC DNA]</scope>
    <source>
        <strain evidence="13 14">GNS-1</strain>
    </source>
</reference>
<keyword evidence="7 10" id="KW-0067">ATP-binding</keyword>
<dbReference type="InterPro" id="IPR049940">
    <property type="entry name" value="GluQ/Sye"/>
</dbReference>
<dbReference type="OrthoDB" id="9807503at2"/>
<organism evidence="13 14">
    <name type="scientific">Thermanaerothrix daxensis</name>
    <dbReference type="NCBI Taxonomy" id="869279"/>
    <lineage>
        <taxon>Bacteria</taxon>
        <taxon>Bacillati</taxon>
        <taxon>Chloroflexota</taxon>
        <taxon>Anaerolineae</taxon>
        <taxon>Anaerolineales</taxon>
        <taxon>Anaerolineaceae</taxon>
        <taxon>Thermanaerothrix</taxon>
    </lineage>
</organism>
<dbReference type="Pfam" id="PF00749">
    <property type="entry name" value="tRNA-synt_1c"/>
    <property type="match status" value="1"/>
</dbReference>
<evidence type="ECO:0000313" key="14">
    <source>
        <dbReference type="Proteomes" id="UP000050544"/>
    </source>
</evidence>
<accession>A0A0P6XGR0</accession>
<dbReference type="InterPro" id="IPR000924">
    <property type="entry name" value="Glu/Gln-tRNA-synth"/>
</dbReference>
<evidence type="ECO:0000256" key="8">
    <source>
        <dbReference type="ARBA" id="ARBA00022917"/>
    </source>
</evidence>
<dbReference type="HAMAP" id="MF_00022">
    <property type="entry name" value="Glu_tRNA_synth_type1"/>
    <property type="match status" value="1"/>
</dbReference>
<comment type="caution">
    <text evidence="10">Lacks conserved residue(s) required for the propagation of feature annotation.</text>
</comment>
<dbReference type="EC" id="6.1.1.17" evidence="10"/>
<dbReference type="PANTHER" id="PTHR43311">
    <property type="entry name" value="GLUTAMATE--TRNA LIGASE"/>
    <property type="match status" value="1"/>
</dbReference>
<evidence type="ECO:0000256" key="1">
    <source>
        <dbReference type="ARBA" id="ARBA00007894"/>
    </source>
</evidence>
<dbReference type="FunFam" id="3.40.50.620:FF:000045">
    <property type="entry name" value="Glutamate--tRNA ligase, mitochondrial"/>
    <property type="match status" value="1"/>
</dbReference>
<evidence type="ECO:0000256" key="5">
    <source>
        <dbReference type="ARBA" id="ARBA00022741"/>
    </source>
</evidence>
<dbReference type="NCBIfam" id="TIGR00464">
    <property type="entry name" value="gltX_bact"/>
    <property type="match status" value="1"/>
</dbReference>
<dbReference type="PATRIC" id="fig|869279.4.peg.1880"/>
<dbReference type="Gene3D" id="1.10.8.70">
    <property type="entry name" value="Glutamate-tRNA synthetase, class I, anticodon-binding domain 1"/>
    <property type="match status" value="1"/>
</dbReference>
<comment type="subcellular location">
    <subcellularLocation>
        <location evidence="10">Cytoplasm</location>
    </subcellularLocation>
</comment>
<dbReference type="PROSITE" id="PS00178">
    <property type="entry name" value="AA_TRNA_LIGASE_I"/>
    <property type="match status" value="1"/>
</dbReference>
<dbReference type="GO" id="GO:0006424">
    <property type="term" value="P:glutamyl-tRNA aminoacylation"/>
    <property type="evidence" value="ECO:0007669"/>
    <property type="project" value="UniProtKB-UniRule"/>
</dbReference>
<keyword evidence="6" id="KW-0862">Zinc</keyword>
<gene>
    <name evidence="10" type="primary">gltX</name>
    <name evidence="13" type="ORF">SE15_11285</name>
</gene>
<dbReference type="AlphaFoldDB" id="A0A0P6XGR0"/>
<dbReference type="STRING" id="869279.SE15_11285"/>
<keyword evidence="3 10" id="KW-0436">Ligase</keyword>
<keyword evidence="5 10" id="KW-0547">Nucleotide-binding</keyword>
<keyword evidence="14" id="KW-1185">Reference proteome</keyword>
<dbReference type="CDD" id="cd00808">
    <property type="entry name" value="GluRS_core"/>
    <property type="match status" value="1"/>
</dbReference>
<comment type="caution">
    <text evidence="13">The sequence shown here is derived from an EMBL/GenBank/DDBJ whole genome shotgun (WGS) entry which is preliminary data.</text>
</comment>
<keyword evidence="9 10" id="KW-0030">Aminoacyl-tRNA synthetase</keyword>
<proteinExistence type="inferred from homology"/>
<comment type="subunit">
    <text evidence="10">Monomer.</text>
</comment>
<dbReference type="InterPro" id="IPR008925">
    <property type="entry name" value="aa_tRNA-synth_I_cd-bd_sf"/>
</dbReference>
<comment type="function">
    <text evidence="10">Catalyzes the attachment of glutamate to tRNA(Glu) in a two-step reaction: glutamate is first activated by ATP to form Glu-AMP and then transferred to the acceptor end of tRNA(Glu).</text>
</comment>
<comment type="catalytic activity">
    <reaction evidence="10">
        <text>tRNA(Glu) + L-glutamate + ATP = L-glutamyl-tRNA(Glu) + AMP + diphosphate</text>
        <dbReference type="Rhea" id="RHEA:23540"/>
        <dbReference type="Rhea" id="RHEA-COMP:9663"/>
        <dbReference type="Rhea" id="RHEA-COMP:9680"/>
        <dbReference type="ChEBI" id="CHEBI:29985"/>
        <dbReference type="ChEBI" id="CHEBI:30616"/>
        <dbReference type="ChEBI" id="CHEBI:33019"/>
        <dbReference type="ChEBI" id="CHEBI:78442"/>
        <dbReference type="ChEBI" id="CHEBI:78520"/>
        <dbReference type="ChEBI" id="CHEBI:456215"/>
        <dbReference type="EC" id="6.1.1.17"/>
    </reaction>
</comment>
<evidence type="ECO:0000256" key="6">
    <source>
        <dbReference type="ARBA" id="ARBA00022833"/>
    </source>
</evidence>
<keyword evidence="2 10" id="KW-0963">Cytoplasm</keyword>
<evidence type="ECO:0000259" key="11">
    <source>
        <dbReference type="Pfam" id="PF00749"/>
    </source>
</evidence>